<comment type="caution">
    <text evidence="7">The sequence shown here is derived from an EMBL/GenBank/DDBJ whole genome shotgun (WGS) entry which is preliminary data.</text>
</comment>
<dbReference type="SUPFAM" id="SSF56235">
    <property type="entry name" value="N-terminal nucleophile aminohydrolases (Ntn hydrolases)"/>
    <property type="match status" value="1"/>
</dbReference>
<name>A0A8X6H1D7_TRICU</name>
<keyword evidence="2" id="KW-0963">Cytoplasm</keyword>
<dbReference type="GO" id="GO:0051603">
    <property type="term" value="P:proteolysis involved in protein catabolic process"/>
    <property type="evidence" value="ECO:0007669"/>
    <property type="project" value="InterPro"/>
</dbReference>
<dbReference type="PANTHER" id="PTHR32194">
    <property type="entry name" value="METALLOPROTEASE TLDD"/>
    <property type="match status" value="1"/>
</dbReference>
<dbReference type="InterPro" id="IPR029055">
    <property type="entry name" value="Ntn_hydrolases_N"/>
</dbReference>
<dbReference type="OrthoDB" id="204949at2759"/>
<proteinExistence type="predicted"/>
<dbReference type="AlphaFoldDB" id="A0A8X6H1D7"/>
<evidence type="ECO:0000256" key="3">
    <source>
        <dbReference type="ARBA" id="ARBA00022942"/>
    </source>
</evidence>
<gene>
    <name evidence="7" type="primary">psmb3</name>
    <name evidence="7" type="ORF">TNCT_390331</name>
</gene>
<keyword evidence="6" id="KW-0812">Transmembrane</keyword>
<dbReference type="GO" id="GO:0005634">
    <property type="term" value="C:nucleus"/>
    <property type="evidence" value="ECO:0007669"/>
    <property type="project" value="UniProtKB-SubCell"/>
</dbReference>
<sequence length="82" mass="8815">MSILEYNGGIVIAMKGKECVAIAADRRLGIRAQTVGMDFQKVYEMGPRLYLGLPGLATDTATVFVISILSLKVSNGRAFHVA</sequence>
<evidence type="ECO:0000313" key="7">
    <source>
        <dbReference type="EMBL" id="GFR15451.1"/>
    </source>
</evidence>
<dbReference type="PANTHER" id="PTHR32194:SF10">
    <property type="entry name" value="PROTEASOME SUBUNIT BETA TYPE-3"/>
    <property type="match status" value="1"/>
</dbReference>
<dbReference type="Proteomes" id="UP000887116">
    <property type="component" value="Unassembled WGS sequence"/>
</dbReference>
<comment type="subcellular location">
    <subcellularLocation>
        <location evidence="1">Nucleus</location>
    </subcellularLocation>
</comment>
<evidence type="ECO:0000256" key="4">
    <source>
        <dbReference type="ARBA" id="ARBA00024953"/>
    </source>
</evidence>
<accession>A0A8X6H1D7</accession>
<dbReference type="Gene3D" id="3.60.20.10">
    <property type="entry name" value="Glutamine Phosphoribosylpyrophosphate, subunit 1, domain 1"/>
    <property type="match status" value="1"/>
</dbReference>
<feature type="transmembrane region" description="Helical" evidence="6">
    <location>
        <begin position="49"/>
        <end position="71"/>
    </location>
</feature>
<dbReference type="EMBL" id="BMAO01027245">
    <property type="protein sequence ID" value="GFR15451.1"/>
    <property type="molecule type" value="Genomic_DNA"/>
</dbReference>
<dbReference type="InterPro" id="IPR023333">
    <property type="entry name" value="Proteasome_suB-type"/>
</dbReference>
<evidence type="ECO:0000256" key="6">
    <source>
        <dbReference type="SAM" id="Phobius"/>
    </source>
</evidence>
<comment type="function">
    <text evidence="4">Non-catalytic component of the proteasome, a multicatalytic proteinase complex which is characterized by its ability to cleave peptides with Arg, Phe, Tyr, Leu, and Glu adjacent to the leaving group at neutral or slightly basic pH. The proteasome has an ATP-dependent proteolytic activity.</text>
</comment>
<dbReference type="InterPro" id="IPR016050">
    <property type="entry name" value="Proteasome_bsu_CS"/>
</dbReference>
<evidence type="ECO:0000256" key="5">
    <source>
        <dbReference type="ARBA" id="ARBA00026071"/>
    </source>
</evidence>
<evidence type="ECO:0000313" key="8">
    <source>
        <dbReference type="Proteomes" id="UP000887116"/>
    </source>
</evidence>
<dbReference type="PROSITE" id="PS00854">
    <property type="entry name" value="PROTEASOME_BETA_1"/>
    <property type="match status" value="1"/>
</dbReference>
<dbReference type="Pfam" id="PF00227">
    <property type="entry name" value="Proteasome"/>
    <property type="match status" value="1"/>
</dbReference>
<protein>
    <submittedName>
        <fullName evidence="7">Proteasome subunit beta type-3</fullName>
    </submittedName>
</protein>
<evidence type="ECO:0000256" key="2">
    <source>
        <dbReference type="ARBA" id="ARBA00022490"/>
    </source>
</evidence>
<dbReference type="InterPro" id="IPR001353">
    <property type="entry name" value="Proteasome_sua/b"/>
</dbReference>
<keyword evidence="8" id="KW-1185">Reference proteome</keyword>
<reference evidence="7" key="1">
    <citation type="submission" date="2020-07" db="EMBL/GenBank/DDBJ databases">
        <title>Multicomponent nature underlies the extraordinary mechanical properties of spider dragline silk.</title>
        <authorList>
            <person name="Kono N."/>
            <person name="Nakamura H."/>
            <person name="Mori M."/>
            <person name="Yoshida Y."/>
            <person name="Ohtoshi R."/>
            <person name="Malay A.D."/>
            <person name="Moran D.A.P."/>
            <person name="Tomita M."/>
            <person name="Numata K."/>
            <person name="Arakawa K."/>
        </authorList>
    </citation>
    <scope>NUCLEOTIDE SEQUENCE</scope>
</reference>
<organism evidence="7 8">
    <name type="scientific">Trichonephila clavata</name>
    <name type="common">Joro spider</name>
    <name type="synonym">Nephila clavata</name>
    <dbReference type="NCBI Taxonomy" id="2740835"/>
    <lineage>
        <taxon>Eukaryota</taxon>
        <taxon>Metazoa</taxon>
        <taxon>Ecdysozoa</taxon>
        <taxon>Arthropoda</taxon>
        <taxon>Chelicerata</taxon>
        <taxon>Arachnida</taxon>
        <taxon>Araneae</taxon>
        <taxon>Araneomorphae</taxon>
        <taxon>Entelegynae</taxon>
        <taxon>Araneoidea</taxon>
        <taxon>Nephilidae</taxon>
        <taxon>Trichonephila</taxon>
    </lineage>
</organism>
<dbReference type="GO" id="GO:0005839">
    <property type="term" value="C:proteasome core complex"/>
    <property type="evidence" value="ECO:0007669"/>
    <property type="project" value="InterPro"/>
</dbReference>
<evidence type="ECO:0000256" key="1">
    <source>
        <dbReference type="ARBA" id="ARBA00004123"/>
    </source>
</evidence>
<keyword evidence="6" id="KW-0472">Membrane</keyword>
<dbReference type="GO" id="GO:0005737">
    <property type="term" value="C:cytoplasm"/>
    <property type="evidence" value="ECO:0007669"/>
    <property type="project" value="TreeGrafter"/>
</dbReference>
<keyword evidence="3 7" id="KW-0647">Proteasome</keyword>
<comment type="subunit">
    <text evidence="5">The 26S proteasome consists of a 20S proteasome core and two 19S regulatory subunits. The 20S proteasome core is composed of 28 subunits that are arranged in four stacked rings, resulting in a barrel-shaped structure. The two end rings are each formed by seven alpha subunits, and the two central rings are each formed by seven beta subunits. The catalytic chamber with the active sites is on the inside of the barrel.</text>
</comment>
<keyword evidence="6" id="KW-1133">Transmembrane helix</keyword>